<accession>A0A385Q1G3</accession>
<evidence type="ECO:0000313" key="2">
    <source>
        <dbReference type="Proteomes" id="UP000265562"/>
    </source>
</evidence>
<gene>
    <name evidence="1" type="ORF">D4A81_09885</name>
</gene>
<protein>
    <submittedName>
        <fullName evidence="1">Uncharacterized protein</fullName>
    </submittedName>
</protein>
<reference evidence="1 2" key="1">
    <citation type="submission" date="2018-09" db="EMBL/GenBank/DDBJ databases">
        <title>Genome sequencing of Lachnoanaerobaculum umeaense DSM 23576.</title>
        <authorList>
            <person name="Kook J.-K."/>
            <person name="Park S.-N."/>
            <person name="Lim Y.K."/>
        </authorList>
    </citation>
    <scope>NUCLEOTIDE SEQUENCE [LARGE SCALE GENOMIC DNA]</scope>
    <source>
        <strain evidence="2">DSM 23576 \ CCUG 58757</strain>
    </source>
</reference>
<dbReference type="OrthoDB" id="9806592at2"/>
<dbReference type="RefSeq" id="WP_111524792.1">
    <property type="nucleotide sequence ID" value="NZ_CP032364.1"/>
</dbReference>
<sequence length="493" mass="54418">MGAKDALRRQQELLEKAKAEGRNLNSEEQREFDSMQTVIDAASTEGDVDGLKIERERCKQIVELCKDMELDPTEFIANGASIEAVKDAAIQKFKSEKRPVTAQPSGDVNLKVKTDERDKYTRAVADGMLLKSGLYVDKPAAGANDFKSMSLRDMAIHAMAQDGENLDTLMRMSPSEVYDKVTRAGFYNPTSAFPAIMDTAINKAYKDEYTLAPTTFEKFVKIGSLSDFKAHDNYWVTGPAGTFKEVSENGEIEADVPKDMAKPKRQLKTFARQFSMSRQAFINDDIGFLTTVPARYARSAKTTINQMVYNALYNDVVIYDGLPLFDASHKNSLATGSAPSAEVINKMILALATQKDEFGQSIVVNPRTIVAPVGYAMDLYKIFNSPSINTTDNTQAANPLYQLRNNIQIVEDATLNALSGTGAAPWYLMADAADINAIEVDFLNGQQVPTIRRMENPGTLGFVWDIYFDVGVTVMNHRGIVRNKGVTIADPLA</sequence>
<organism evidence="1 2">
    <name type="scientific">Lachnoanaerobaculum umeaense</name>
    <dbReference type="NCBI Taxonomy" id="617123"/>
    <lineage>
        <taxon>Bacteria</taxon>
        <taxon>Bacillati</taxon>
        <taxon>Bacillota</taxon>
        <taxon>Clostridia</taxon>
        <taxon>Lachnospirales</taxon>
        <taxon>Lachnospiraceae</taxon>
        <taxon>Lachnoanaerobaculum</taxon>
    </lineage>
</organism>
<dbReference type="KEGG" id="lua:D4A81_09885"/>
<evidence type="ECO:0000313" key="1">
    <source>
        <dbReference type="EMBL" id="AYB00219.1"/>
    </source>
</evidence>
<dbReference type="EMBL" id="CP032364">
    <property type="protein sequence ID" value="AYB00219.1"/>
    <property type="molecule type" value="Genomic_DNA"/>
</dbReference>
<proteinExistence type="predicted"/>
<dbReference type="AlphaFoldDB" id="A0A385Q1G3"/>
<dbReference type="Proteomes" id="UP000265562">
    <property type="component" value="Chromosome"/>
</dbReference>
<keyword evidence="2" id="KW-1185">Reference proteome</keyword>
<dbReference type="Pfam" id="PF25209">
    <property type="entry name" value="Phage_capsid_4"/>
    <property type="match status" value="1"/>
</dbReference>
<name>A0A385Q1G3_9FIRM</name>